<evidence type="ECO:0000256" key="2">
    <source>
        <dbReference type="SAM" id="MobiDB-lite"/>
    </source>
</evidence>
<sequence length="367" mass="41323">MGKSLIPDFTIEAVHSAIPTQMTDPKFSHKISVHNVDQPFDVHAILQTRMHVVLCYKKLCNEDSGWHVGGWMKESLGRALVENPILAGRFRRSEDGVLEIVSNDNGVRCVEAQTSLSLEEFLEFKDKSQAEAELVYWKNVDEANPQFSPLFYVQVTNFQGGGYSVGLSYNLLLTDPLLLDDFLNKWLETHRNMAFDDEIPKMPLFYAPNFKQTTPQSTNNSTSNPNGKASKTTMFRISTNEKLNPGDEICKYLVLSCIEEAEQKFGSQMGSNFALITKEPNGDVKVEKSSKEDIIVSPKGLMYELCPLKWEDLKTKEIAFRSENVPVDVSHWVACDAREVVVVVVISSTNEDKSCMNVYVTCPNKTD</sequence>
<dbReference type="AlphaFoldDB" id="A0A9Q1KJ68"/>
<comment type="similarity">
    <text evidence="1">Belongs to the plant acyltransferase family.</text>
</comment>
<comment type="caution">
    <text evidence="3">The sequence shown here is derived from an EMBL/GenBank/DDBJ whole genome shotgun (WGS) entry which is preliminary data.</text>
</comment>
<reference evidence="3" key="1">
    <citation type="submission" date="2022-04" db="EMBL/GenBank/DDBJ databases">
        <title>Carnegiea gigantea Genome sequencing and assembly v2.</title>
        <authorList>
            <person name="Copetti D."/>
            <person name="Sanderson M.J."/>
            <person name="Burquez A."/>
            <person name="Wojciechowski M.F."/>
        </authorList>
    </citation>
    <scope>NUCLEOTIDE SEQUENCE</scope>
    <source>
        <strain evidence="3">SGP5-SGP5p</strain>
        <tissue evidence="3">Aerial part</tissue>
    </source>
</reference>
<protein>
    <submittedName>
        <fullName evidence="3">Uncharacterized protein</fullName>
    </submittedName>
</protein>
<keyword evidence="4" id="KW-1185">Reference proteome</keyword>
<dbReference type="OrthoDB" id="756073at2759"/>
<feature type="region of interest" description="Disordered" evidence="2">
    <location>
        <begin position="212"/>
        <end position="231"/>
    </location>
</feature>
<gene>
    <name evidence="3" type="ORF">Cgig2_019896</name>
</gene>
<dbReference type="GO" id="GO:0016747">
    <property type="term" value="F:acyltransferase activity, transferring groups other than amino-acyl groups"/>
    <property type="evidence" value="ECO:0007669"/>
    <property type="project" value="TreeGrafter"/>
</dbReference>
<proteinExistence type="inferred from homology"/>
<organism evidence="3 4">
    <name type="scientific">Carnegiea gigantea</name>
    <dbReference type="NCBI Taxonomy" id="171969"/>
    <lineage>
        <taxon>Eukaryota</taxon>
        <taxon>Viridiplantae</taxon>
        <taxon>Streptophyta</taxon>
        <taxon>Embryophyta</taxon>
        <taxon>Tracheophyta</taxon>
        <taxon>Spermatophyta</taxon>
        <taxon>Magnoliopsida</taxon>
        <taxon>eudicotyledons</taxon>
        <taxon>Gunneridae</taxon>
        <taxon>Pentapetalae</taxon>
        <taxon>Caryophyllales</taxon>
        <taxon>Cactineae</taxon>
        <taxon>Cactaceae</taxon>
        <taxon>Cactoideae</taxon>
        <taxon>Echinocereeae</taxon>
        <taxon>Carnegiea</taxon>
    </lineage>
</organism>
<dbReference type="PANTHER" id="PTHR31642">
    <property type="entry name" value="TRICHOTHECENE 3-O-ACETYLTRANSFERASE"/>
    <property type="match status" value="1"/>
</dbReference>
<evidence type="ECO:0000313" key="4">
    <source>
        <dbReference type="Proteomes" id="UP001153076"/>
    </source>
</evidence>
<dbReference type="Pfam" id="PF02458">
    <property type="entry name" value="Transferase"/>
    <property type="match status" value="1"/>
</dbReference>
<evidence type="ECO:0000256" key="1">
    <source>
        <dbReference type="ARBA" id="ARBA00009861"/>
    </source>
</evidence>
<feature type="compositionally biased region" description="Low complexity" evidence="2">
    <location>
        <begin position="212"/>
        <end position="226"/>
    </location>
</feature>
<accession>A0A9Q1KJ68</accession>
<dbReference type="EMBL" id="JAKOGI010000100">
    <property type="protein sequence ID" value="KAJ8444338.1"/>
    <property type="molecule type" value="Genomic_DNA"/>
</dbReference>
<dbReference type="Proteomes" id="UP001153076">
    <property type="component" value="Unassembled WGS sequence"/>
</dbReference>
<dbReference type="PANTHER" id="PTHR31642:SF299">
    <property type="entry name" value="OS02G0653400 PROTEIN"/>
    <property type="match status" value="1"/>
</dbReference>
<name>A0A9Q1KJ68_9CARY</name>
<dbReference type="Gene3D" id="3.30.559.10">
    <property type="entry name" value="Chloramphenicol acetyltransferase-like domain"/>
    <property type="match status" value="1"/>
</dbReference>
<evidence type="ECO:0000313" key="3">
    <source>
        <dbReference type="EMBL" id="KAJ8444338.1"/>
    </source>
</evidence>
<dbReference type="InterPro" id="IPR023213">
    <property type="entry name" value="CAT-like_dom_sf"/>
</dbReference>
<dbReference type="InterPro" id="IPR050317">
    <property type="entry name" value="Plant_Fungal_Acyltransferase"/>
</dbReference>